<evidence type="ECO:0000313" key="2">
    <source>
        <dbReference type="EMBL" id="MDD7973462.1"/>
    </source>
</evidence>
<sequence>MDWAPTRAAQGQNQSGKDKTTVIYNANITMQDIPLEAYDNVVNGKPALEWVMERQVVKTDKASGIENDANRYAIETMNNPAYPLELFQRVITISLQTMKIVRGLPKLEVM</sequence>
<keyword evidence="2" id="KW-0347">Helicase</keyword>
<dbReference type="Proteomes" id="UP001431784">
    <property type="component" value="Unassembled WGS sequence"/>
</dbReference>
<evidence type="ECO:0000259" key="1">
    <source>
        <dbReference type="Pfam" id="PF18135"/>
    </source>
</evidence>
<reference evidence="2" key="1">
    <citation type="submission" date="2023-02" db="EMBL/GenBank/DDBJ databases">
        <title>Description of Roseinatronobacter alkalisoli sp. nov., an alkaliphilic bacerium isolated from soda soil.</title>
        <authorList>
            <person name="Wei W."/>
        </authorList>
    </citation>
    <scope>NUCLEOTIDE SEQUENCE</scope>
    <source>
        <strain evidence="2">HJB301</strain>
    </source>
</reference>
<dbReference type="Pfam" id="PF18135">
    <property type="entry name" value="Type_ISP_C"/>
    <property type="match status" value="1"/>
</dbReference>
<dbReference type="GO" id="GO:0004386">
    <property type="term" value="F:helicase activity"/>
    <property type="evidence" value="ECO:0007669"/>
    <property type="project" value="UniProtKB-KW"/>
</dbReference>
<keyword evidence="2" id="KW-0547">Nucleotide-binding</keyword>
<feature type="domain" description="Type ISP restriction-modification enzyme LLaBIII C-terminal specificity" evidence="1">
    <location>
        <begin position="15"/>
        <end position="86"/>
    </location>
</feature>
<keyword evidence="3" id="KW-1185">Reference proteome</keyword>
<keyword evidence="2" id="KW-0378">Hydrolase</keyword>
<evidence type="ECO:0000313" key="3">
    <source>
        <dbReference type="Proteomes" id="UP001431784"/>
    </source>
</evidence>
<organism evidence="2 3">
    <name type="scientific">Roseinatronobacter alkalisoli</name>
    <dbReference type="NCBI Taxonomy" id="3028235"/>
    <lineage>
        <taxon>Bacteria</taxon>
        <taxon>Pseudomonadati</taxon>
        <taxon>Pseudomonadota</taxon>
        <taxon>Alphaproteobacteria</taxon>
        <taxon>Rhodobacterales</taxon>
        <taxon>Paracoccaceae</taxon>
        <taxon>Roseinatronobacter</taxon>
    </lineage>
</organism>
<gene>
    <name evidence="2" type="ORF">PUT78_20570</name>
</gene>
<keyword evidence="2" id="KW-0067">ATP-binding</keyword>
<accession>A0ABT5TEB2</accession>
<comment type="caution">
    <text evidence="2">The sequence shown here is derived from an EMBL/GenBank/DDBJ whole genome shotgun (WGS) entry which is preliminary data.</text>
</comment>
<dbReference type="InterPro" id="IPR041635">
    <property type="entry name" value="Type_ISP_LLaBIII_C"/>
</dbReference>
<name>A0ABT5TEB2_9RHOB</name>
<dbReference type="EMBL" id="JAQZSM010000035">
    <property type="protein sequence ID" value="MDD7973462.1"/>
    <property type="molecule type" value="Genomic_DNA"/>
</dbReference>
<proteinExistence type="predicted"/>
<protein>
    <submittedName>
        <fullName evidence="2">Helicase</fullName>
    </submittedName>
</protein>